<dbReference type="EC" id="3.5.1.18" evidence="3"/>
<evidence type="ECO:0000256" key="2">
    <source>
        <dbReference type="ARBA" id="ARBA00022801"/>
    </source>
</evidence>
<evidence type="ECO:0000313" key="5">
    <source>
        <dbReference type="EMBL" id="RIX34426.1"/>
    </source>
</evidence>
<gene>
    <name evidence="5" type="ORF">D3M95_07660</name>
</gene>
<accession>A0A418Q6J6</accession>
<proteinExistence type="predicted"/>
<dbReference type="STRING" id="1451189.CFAL_07630"/>
<dbReference type="Proteomes" id="UP000285278">
    <property type="component" value="Unassembled WGS sequence"/>
</dbReference>
<protein>
    <recommendedName>
        <fullName evidence="3">Succinyl-diaminopimelate desuccinylase</fullName>
        <ecNumber evidence="3">3.5.1.18</ecNumber>
    </recommendedName>
</protein>
<keyword evidence="2 5" id="KW-0378">Hydrolase</keyword>
<dbReference type="Pfam" id="PF01546">
    <property type="entry name" value="Peptidase_M20"/>
    <property type="match status" value="1"/>
</dbReference>
<dbReference type="GO" id="GO:0009089">
    <property type="term" value="P:lysine biosynthetic process via diaminopimelate"/>
    <property type="evidence" value="ECO:0007669"/>
    <property type="project" value="UniProtKB-UniRule"/>
</dbReference>
<organism evidence="5 6">
    <name type="scientific">Corynebacterium falsenii</name>
    <dbReference type="NCBI Taxonomy" id="108486"/>
    <lineage>
        <taxon>Bacteria</taxon>
        <taxon>Bacillati</taxon>
        <taxon>Actinomycetota</taxon>
        <taxon>Actinomycetes</taxon>
        <taxon>Mycobacteriales</taxon>
        <taxon>Corynebacteriaceae</taxon>
        <taxon>Corynebacterium</taxon>
    </lineage>
</organism>
<dbReference type="SUPFAM" id="SSF55031">
    <property type="entry name" value="Bacterial exopeptidase dimerisation domain"/>
    <property type="match status" value="1"/>
</dbReference>
<dbReference type="EMBL" id="QXJK01000007">
    <property type="protein sequence ID" value="RIX34426.1"/>
    <property type="molecule type" value="Genomic_DNA"/>
</dbReference>
<dbReference type="GO" id="GO:0009014">
    <property type="term" value="F:succinyl-diaminopimelate desuccinylase activity"/>
    <property type="evidence" value="ECO:0007669"/>
    <property type="project" value="UniProtKB-UniRule"/>
</dbReference>
<dbReference type="InterPro" id="IPR036264">
    <property type="entry name" value="Bact_exopeptidase_dim_dom"/>
</dbReference>
<dbReference type="SUPFAM" id="SSF53187">
    <property type="entry name" value="Zn-dependent exopeptidases"/>
    <property type="match status" value="1"/>
</dbReference>
<reference evidence="5 6" key="1">
    <citation type="submission" date="2018-09" db="EMBL/GenBank/DDBJ databases">
        <title>Optimization and identification of Corynebacterium falsenii FN1-14 from fish paste.</title>
        <authorList>
            <person name="Daroonpunt R."/>
            <person name="Tanasupawat S."/>
        </authorList>
    </citation>
    <scope>NUCLEOTIDE SEQUENCE [LARGE SCALE GENOMIC DNA]</scope>
    <source>
        <strain evidence="5 6">FN1-14</strain>
    </source>
</reference>
<evidence type="ECO:0000256" key="3">
    <source>
        <dbReference type="NCBIfam" id="TIGR01900"/>
    </source>
</evidence>
<dbReference type="AlphaFoldDB" id="A0A418Q6J6"/>
<dbReference type="InterPro" id="IPR002933">
    <property type="entry name" value="Peptidase_M20"/>
</dbReference>
<feature type="domain" description="Peptidase M20 dimerisation" evidence="4">
    <location>
        <begin position="185"/>
        <end position="284"/>
    </location>
</feature>
<keyword evidence="1" id="KW-0479">Metal-binding</keyword>
<evidence type="ECO:0000313" key="6">
    <source>
        <dbReference type="Proteomes" id="UP000285278"/>
    </source>
</evidence>
<dbReference type="RefSeq" id="WP_119664938.1">
    <property type="nucleotide sequence ID" value="NZ_QXJK01000007.1"/>
</dbReference>
<dbReference type="Gene3D" id="3.30.70.360">
    <property type="match status" value="1"/>
</dbReference>
<dbReference type="OrthoDB" id="7055905at2"/>
<evidence type="ECO:0000259" key="4">
    <source>
        <dbReference type="Pfam" id="PF07687"/>
    </source>
</evidence>
<sequence length="384" mass="40899">MNDSEQSPNTNHAIDIHADVVTLTEQLVDIYSESHHEQDIVDALEPALRTIDNVEVIRRGNTLVARTHRNLGERVVLAGHIDTVPPADNVPSRRGPDPDTGADTIFGLGSVDMKSGDACYIHAFASLANSPDLQCDLTLVLYEGEEVATKYNGLHHLAEESPELLQGNLALLGEPSAGKIEAGCQGTIRVKVTAHGERAHSARSWLGHNALHDLARVLVRVADYEPQQVEIDGLTYREGLNAVVAESGVATNTIPDEAWAFINFRYAPNRTVDEALAHIFEVLGVGTPDHPSDGFSVEVDDAAAGALPGLDQPAAAALVAATGGNVGPKYGWTDVSRFSGLGVPAVNFGPGNPGLCHTKDERCPVADIEQVSEQLVAFLTTKSN</sequence>
<evidence type="ECO:0000256" key="1">
    <source>
        <dbReference type="ARBA" id="ARBA00022723"/>
    </source>
</evidence>
<dbReference type="InterPro" id="IPR010174">
    <property type="entry name" value="Succinyl-DAP_deSuclase_DapE"/>
</dbReference>
<dbReference type="Pfam" id="PF07687">
    <property type="entry name" value="M20_dimer"/>
    <property type="match status" value="1"/>
</dbReference>
<dbReference type="GO" id="GO:0008777">
    <property type="term" value="F:acetylornithine deacetylase activity"/>
    <property type="evidence" value="ECO:0007669"/>
    <property type="project" value="TreeGrafter"/>
</dbReference>
<comment type="caution">
    <text evidence="5">The sequence shown here is derived from an EMBL/GenBank/DDBJ whole genome shotgun (WGS) entry which is preliminary data.</text>
</comment>
<dbReference type="NCBIfam" id="TIGR01900">
    <property type="entry name" value="dapE-gram_pos"/>
    <property type="match status" value="1"/>
</dbReference>
<dbReference type="PANTHER" id="PTHR43808:SF31">
    <property type="entry name" value="N-ACETYL-L-CITRULLINE DEACETYLASE"/>
    <property type="match status" value="1"/>
</dbReference>
<dbReference type="Gene3D" id="3.40.630.10">
    <property type="entry name" value="Zn peptidases"/>
    <property type="match status" value="1"/>
</dbReference>
<dbReference type="InterPro" id="IPR011650">
    <property type="entry name" value="Peptidase_M20_dimer"/>
</dbReference>
<keyword evidence="6" id="KW-1185">Reference proteome</keyword>
<dbReference type="InterPro" id="IPR050072">
    <property type="entry name" value="Peptidase_M20A"/>
</dbReference>
<dbReference type="PANTHER" id="PTHR43808">
    <property type="entry name" value="ACETYLORNITHINE DEACETYLASE"/>
    <property type="match status" value="1"/>
</dbReference>
<dbReference type="GO" id="GO:0046872">
    <property type="term" value="F:metal ion binding"/>
    <property type="evidence" value="ECO:0007669"/>
    <property type="project" value="UniProtKB-KW"/>
</dbReference>
<name>A0A418Q6J6_9CORY</name>
<dbReference type="GO" id="GO:0006526">
    <property type="term" value="P:L-arginine biosynthetic process"/>
    <property type="evidence" value="ECO:0007669"/>
    <property type="project" value="TreeGrafter"/>
</dbReference>